<evidence type="ECO:0000313" key="2">
    <source>
        <dbReference type="EMBL" id="KAF6762415.1"/>
    </source>
</evidence>
<reference evidence="1 3" key="1">
    <citation type="submission" date="2020-07" db="EMBL/GenBank/DDBJ databases">
        <title>Comparative genomics of pyrophilous fungi reveals a link between fire events and developmental genes.</title>
        <authorList>
            <consortium name="DOE Joint Genome Institute"/>
            <person name="Steindorff A.S."/>
            <person name="Carver A."/>
            <person name="Calhoun S."/>
            <person name="Stillman K."/>
            <person name="Liu H."/>
            <person name="Lipzen A."/>
            <person name="Pangilinan J."/>
            <person name="Labutti K."/>
            <person name="Bruns T.D."/>
            <person name="Grigoriev I.V."/>
        </authorList>
    </citation>
    <scope>NUCLEOTIDE SEQUENCE [LARGE SCALE GENOMIC DNA]</scope>
    <source>
        <strain evidence="1 3">CBS 144469</strain>
    </source>
</reference>
<name>A0A8H6LTM5_9AGAR</name>
<organism evidence="1 3">
    <name type="scientific">Ephemerocybe angulata</name>
    <dbReference type="NCBI Taxonomy" id="980116"/>
    <lineage>
        <taxon>Eukaryota</taxon>
        <taxon>Fungi</taxon>
        <taxon>Dikarya</taxon>
        <taxon>Basidiomycota</taxon>
        <taxon>Agaricomycotina</taxon>
        <taxon>Agaricomycetes</taxon>
        <taxon>Agaricomycetidae</taxon>
        <taxon>Agaricales</taxon>
        <taxon>Agaricineae</taxon>
        <taxon>Psathyrellaceae</taxon>
        <taxon>Ephemerocybe</taxon>
    </lineage>
</organism>
<protein>
    <submittedName>
        <fullName evidence="1">Uncharacterized protein</fullName>
    </submittedName>
</protein>
<keyword evidence="3" id="KW-1185">Reference proteome</keyword>
<accession>A0A8H6LTM5</accession>
<comment type="caution">
    <text evidence="1">The sequence shown here is derived from an EMBL/GenBank/DDBJ whole genome shotgun (WGS) entry which is preliminary data.</text>
</comment>
<evidence type="ECO:0000313" key="1">
    <source>
        <dbReference type="EMBL" id="KAF6741784.1"/>
    </source>
</evidence>
<proteinExistence type="predicted"/>
<dbReference type="Proteomes" id="UP000521943">
    <property type="component" value="Unassembled WGS sequence"/>
</dbReference>
<gene>
    <name evidence="2" type="ORF">DFP72DRAFT_875868</name>
    <name evidence="1" type="ORF">DFP72DRAFT_941618</name>
</gene>
<dbReference type="EMBL" id="JACGCI010000218">
    <property type="protein sequence ID" value="KAF6741784.1"/>
    <property type="molecule type" value="Genomic_DNA"/>
</dbReference>
<sequence>MFRPHSLSRQKLGLYLELSWLLPLAGPPPNTCPLSAGAYLLGTLTPSLALAACLQLAYNPYPYVLSRLQIALNDNHR</sequence>
<dbReference type="AlphaFoldDB" id="A0A8H6LTM5"/>
<dbReference type="EMBL" id="JACGCI010000007">
    <property type="protein sequence ID" value="KAF6762415.1"/>
    <property type="molecule type" value="Genomic_DNA"/>
</dbReference>
<evidence type="ECO:0000313" key="3">
    <source>
        <dbReference type="Proteomes" id="UP000521943"/>
    </source>
</evidence>